<dbReference type="PANTHER" id="PTHR43047">
    <property type="entry name" value="TWO-COMPONENT HISTIDINE PROTEIN KINASE"/>
    <property type="match status" value="1"/>
</dbReference>
<gene>
    <name evidence="16" type="ORF">DFQ15_11364</name>
</gene>
<feature type="transmembrane region" description="Helical" evidence="13">
    <location>
        <begin position="466"/>
        <end position="487"/>
    </location>
</feature>
<evidence type="ECO:0000256" key="1">
    <source>
        <dbReference type="ARBA" id="ARBA00000085"/>
    </source>
</evidence>
<feature type="transmembrane region" description="Helical" evidence="13">
    <location>
        <begin position="396"/>
        <end position="417"/>
    </location>
</feature>
<feature type="transmembrane region" description="Helical" evidence="13">
    <location>
        <begin position="190"/>
        <end position="209"/>
    </location>
</feature>
<dbReference type="CDD" id="cd00156">
    <property type="entry name" value="REC"/>
    <property type="match status" value="1"/>
</dbReference>
<dbReference type="Gene3D" id="3.40.50.2300">
    <property type="match status" value="1"/>
</dbReference>
<dbReference type="InterPro" id="IPR003594">
    <property type="entry name" value="HATPase_dom"/>
</dbReference>
<comment type="function">
    <text evidence="9">Member of the two-component regulatory system BvgS/BvgA. Phosphorylates BvgA via a four-step phosphorelay in response to environmental signals.</text>
</comment>
<dbReference type="InterPro" id="IPR036890">
    <property type="entry name" value="HATPase_C_sf"/>
</dbReference>
<keyword evidence="13" id="KW-0812">Transmembrane</keyword>
<dbReference type="InterPro" id="IPR003661">
    <property type="entry name" value="HisK_dim/P_dom"/>
</dbReference>
<evidence type="ECO:0000256" key="8">
    <source>
        <dbReference type="ARBA" id="ARBA00023026"/>
    </source>
</evidence>
<keyword evidence="13" id="KW-0472">Membrane</keyword>
<dbReference type="EC" id="2.7.13.3" evidence="2"/>
<evidence type="ECO:0000256" key="3">
    <source>
        <dbReference type="ARBA" id="ARBA00022553"/>
    </source>
</evidence>
<feature type="transmembrane region" description="Helical" evidence="13">
    <location>
        <begin position="438"/>
        <end position="460"/>
    </location>
</feature>
<feature type="transmembrane region" description="Helical" evidence="13">
    <location>
        <begin position="52"/>
        <end position="76"/>
    </location>
</feature>
<evidence type="ECO:0000256" key="7">
    <source>
        <dbReference type="ARBA" id="ARBA00023012"/>
    </source>
</evidence>
<proteinExistence type="predicted"/>
<dbReference type="Proteomes" id="UP000247540">
    <property type="component" value="Unassembled WGS sequence"/>
</dbReference>
<dbReference type="RefSeq" id="WP_110465858.1">
    <property type="nucleotide sequence ID" value="NZ_JAMOFZ010000013.1"/>
</dbReference>
<evidence type="ECO:0000256" key="6">
    <source>
        <dbReference type="ARBA" id="ARBA00022777"/>
    </source>
</evidence>
<keyword evidence="4" id="KW-0808">Transferase</keyword>
<keyword evidence="13" id="KW-1133">Transmembrane helix</keyword>
<dbReference type="SMART" id="SM00448">
    <property type="entry name" value="REC"/>
    <property type="match status" value="1"/>
</dbReference>
<dbReference type="Pfam" id="PF00072">
    <property type="entry name" value="Response_reg"/>
    <property type="match status" value="1"/>
</dbReference>
<feature type="domain" description="Response regulatory" evidence="15">
    <location>
        <begin position="932"/>
        <end position="1048"/>
    </location>
</feature>
<dbReference type="SUPFAM" id="SSF52172">
    <property type="entry name" value="CheY-like"/>
    <property type="match status" value="1"/>
</dbReference>
<evidence type="ECO:0000256" key="11">
    <source>
        <dbReference type="PROSITE-ProRule" id="PRU00169"/>
    </source>
</evidence>
<evidence type="ECO:0000259" key="15">
    <source>
        <dbReference type="PROSITE" id="PS50110"/>
    </source>
</evidence>
<dbReference type="PROSITE" id="PS50110">
    <property type="entry name" value="RESPONSE_REGULATORY"/>
    <property type="match status" value="1"/>
</dbReference>
<keyword evidence="17" id="KW-1185">Reference proteome</keyword>
<keyword evidence="5" id="KW-0732">Signal</keyword>
<dbReference type="PROSITE" id="PS50109">
    <property type="entry name" value="HIS_KIN"/>
    <property type="match status" value="1"/>
</dbReference>
<feature type="transmembrane region" description="Helical" evidence="13">
    <location>
        <begin position="156"/>
        <end position="178"/>
    </location>
</feature>
<dbReference type="AlphaFoldDB" id="A0A318SFT7"/>
<evidence type="ECO:0000256" key="12">
    <source>
        <dbReference type="SAM" id="MobiDB-lite"/>
    </source>
</evidence>
<evidence type="ECO:0000256" key="5">
    <source>
        <dbReference type="ARBA" id="ARBA00022729"/>
    </source>
</evidence>
<dbReference type="PRINTS" id="PR00344">
    <property type="entry name" value="BCTRLSENSOR"/>
</dbReference>
<comment type="catalytic activity">
    <reaction evidence="1">
        <text>ATP + protein L-histidine = ADP + protein N-phospho-L-histidine.</text>
        <dbReference type="EC" id="2.7.13.3"/>
    </reaction>
</comment>
<dbReference type="InterPro" id="IPR011006">
    <property type="entry name" value="CheY-like_superfamily"/>
</dbReference>
<dbReference type="FunFam" id="3.30.565.10:FF:000010">
    <property type="entry name" value="Sensor histidine kinase RcsC"/>
    <property type="match status" value="1"/>
</dbReference>
<organism evidence="16 17">
    <name type="scientific">Xylophilus ampelinus</name>
    <dbReference type="NCBI Taxonomy" id="54067"/>
    <lineage>
        <taxon>Bacteria</taxon>
        <taxon>Pseudomonadati</taxon>
        <taxon>Pseudomonadota</taxon>
        <taxon>Betaproteobacteria</taxon>
        <taxon>Burkholderiales</taxon>
        <taxon>Xylophilus</taxon>
    </lineage>
</organism>
<feature type="transmembrane region" description="Helical" evidence="13">
    <location>
        <begin position="615"/>
        <end position="635"/>
    </location>
</feature>
<protein>
    <recommendedName>
        <fullName evidence="10">Virulence sensor protein BvgS</fullName>
        <ecNumber evidence="2">2.7.13.3</ecNumber>
    </recommendedName>
</protein>
<name>A0A318SFT7_9BURK</name>
<dbReference type="SUPFAM" id="SSF55874">
    <property type="entry name" value="ATPase domain of HSP90 chaperone/DNA topoisomerase II/histidine kinase"/>
    <property type="match status" value="1"/>
</dbReference>
<evidence type="ECO:0000256" key="9">
    <source>
        <dbReference type="ARBA" id="ARBA00058004"/>
    </source>
</evidence>
<evidence type="ECO:0000256" key="13">
    <source>
        <dbReference type="SAM" id="Phobius"/>
    </source>
</evidence>
<feature type="region of interest" description="Disordered" evidence="12">
    <location>
        <begin position="1061"/>
        <end position="1088"/>
    </location>
</feature>
<feature type="transmembrane region" description="Helical" evidence="13">
    <location>
        <begin position="125"/>
        <end position="150"/>
    </location>
</feature>
<feature type="transmembrane region" description="Helical" evidence="13">
    <location>
        <begin position="371"/>
        <end position="390"/>
    </location>
</feature>
<feature type="domain" description="Histidine kinase" evidence="14">
    <location>
        <begin position="688"/>
        <end position="905"/>
    </location>
</feature>
<evidence type="ECO:0000313" key="16">
    <source>
        <dbReference type="EMBL" id="PYE76376.1"/>
    </source>
</evidence>
<dbReference type="Pfam" id="PF02518">
    <property type="entry name" value="HATPase_c"/>
    <property type="match status" value="1"/>
</dbReference>
<feature type="transmembrane region" description="Helical" evidence="13">
    <location>
        <begin position="229"/>
        <end position="246"/>
    </location>
</feature>
<evidence type="ECO:0000313" key="17">
    <source>
        <dbReference type="Proteomes" id="UP000247540"/>
    </source>
</evidence>
<reference evidence="16 17" key="1">
    <citation type="submission" date="2018-06" db="EMBL/GenBank/DDBJ databases">
        <title>Genomic Encyclopedia of Type Strains, Phase III (KMG-III): the genomes of soil and plant-associated and newly described type strains.</title>
        <authorList>
            <person name="Whitman W."/>
        </authorList>
    </citation>
    <scope>NUCLEOTIDE SEQUENCE [LARGE SCALE GENOMIC DNA]</scope>
    <source>
        <strain evidence="16 17">CECT 7646</strain>
    </source>
</reference>
<dbReference type="InterPro" id="IPR036097">
    <property type="entry name" value="HisK_dim/P_sf"/>
</dbReference>
<evidence type="ECO:0000256" key="4">
    <source>
        <dbReference type="ARBA" id="ARBA00022679"/>
    </source>
</evidence>
<keyword evidence="3 11" id="KW-0597">Phosphoprotein</keyword>
<evidence type="ECO:0000256" key="10">
    <source>
        <dbReference type="ARBA" id="ARBA00070152"/>
    </source>
</evidence>
<keyword evidence="6 16" id="KW-0418">Kinase</keyword>
<feature type="compositionally biased region" description="Low complexity" evidence="12">
    <location>
        <begin position="1069"/>
        <end position="1079"/>
    </location>
</feature>
<keyword evidence="8" id="KW-0843">Virulence</keyword>
<evidence type="ECO:0000259" key="14">
    <source>
        <dbReference type="PROSITE" id="PS50109"/>
    </source>
</evidence>
<dbReference type="Gene3D" id="1.10.4160.10">
    <property type="entry name" value="Hydantoin permease"/>
    <property type="match status" value="1"/>
</dbReference>
<comment type="caution">
    <text evidence="16">The sequence shown here is derived from an EMBL/GenBank/DDBJ whole genome shotgun (WGS) entry which is preliminary data.</text>
</comment>
<dbReference type="Gene3D" id="3.30.565.10">
    <property type="entry name" value="Histidine kinase-like ATPase, C-terminal domain"/>
    <property type="match status" value="1"/>
</dbReference>
<dbReference type="PANTHER" id="PTHR43047:SF64">
    <property type="entry name" value="HISTIDINE KINASE CONTAINING CHEY-HOMOLOGOUS RECEIVER DOMAIN AND PAS DOMAIN-RELATED"/>
    <property type="match status" value="1"/>
</dbReference>
<feature type="transmembrane region" description="Helical" evidence="13">
    <location>
        <begin position="580"/>
        <end position="600"/>
    </location>
</feature>
<dbReference type="CDD" id="cd16922">
    <property type="entry name" value="HATPase_EvgS-ArcB-TorS-like"/>
    <property type="match status" value="1"/>
</dbReference>
<dbReference type="EMBL" id="QJTC01000013">
    <property type="protein sequence ID" value="PYE76376.1"/>
    <property type="molecule type" value="Genomic_DNA"/>
</dbReference>
<feature type="modified residue" description="4-aspartylphosphate" evidence="11">
    <location>
        <position position="981"/>
    </location>
</feature>
<dbReference type="InterPro" id="IPR001789">
    <property type="entry name" value="Sig_transdc_resp-reg_receiver"/>
</dbReference>
<sequence length="1150" mass="125970">MPSAPRPLLQPAPQTIFKFRREYNAWVADETMEDYALRYTPKNFRRWSEFRVANTAFGSLSFLVLEAIGGAIALNYGFANAMWAILAVGLVIFLTGLPITYYAARYGLDMDLLTRGAGFGYLGSTITSLIYAVFTFIFFALEAAIMALALQMVVSWPIEWCYVASSLVVLPLAMRGITLISRLQAWTQPLWLFLLLLPFVWIALSQPRLYRDFAGLSGIKSGSNGFDPLMFGAAAAVIFSLVVQIGEQVDILRFLPERTRANRGRWWAAVLVAGPGWIVMGMLKMAAGAFLAFAALQFEVGVHRAAEPTQMFLAGFQQVTQGLGLPGLAVALTVVFVVVSQVKINLTNAYAGSLAWSNFFARVTRSHPGRVVWLVFNVGIATLLMALGVFEALEKVLAIYSSVAIAWVGALVADLVINKPLGLSPKGIEFRRAHLYDFNPVGLGAMLMAAVVASAAHAGLLGVTAAAFSPFIALALSMALSPLLAWATKGRYYLARSPDTGWKPGEIVRCAVCQNRFESEDMARCPAYAAPICSLCCSLESRCHDRCKTGSRASDQLRAVVAWLLPRTWALKFNFRLGQYLVVLVSLGAVMAFMVGVVYVQEGLDTPAQFLRMPFLKVFALLALLAAVCAWWVVLSTDSRRMAQDESERQTQLLLQEIEAHKRTDAELQAAKDIADAANQAKTRYVAGMTHELRSPLNSILGYAQILLKNPQVDGWLRETLATMQHSGQHMHALIDGSLELARIEAGRLRLDPAPIPLAELLDDVERMMRPQAEAKGLRFAVQTEGTAPEWIRVDAKRLRQILINLLANAVRFTEQGTVTLRLDFSHHVARIEVVDTGIGIAPLDQERIFLPFERGSAGRRASETGTGLGLTITHLLTELMGGQLTVRSVPGAGSTFTVRLYLPGIAAEAARPLRRAATLRPAIGYLAPRRTLLVVDDQPLQRQLLAALLVPLGFTVREAASGRECLEIVQHTPPDMVLLDLSMDDLDGWQTAALLRALRPASELPIVFVSANLFDYRPERLTALDLQGFVGKPVIESELLAALERALQLEWVHDNAPLAPAGTPKVAPPGEGAGDAAASPPPLPDDLREDLQRLARQGNAAVLRERLREARKAHPVHAAMLQRLQVHCDRFDFQALADELREPDHVPPA</sequence>
<dbReference type="InterPro" id="IPR004358">
    <property type="entry name" value="Sig_transdc_His_kin-like_C"/>
</dbReference>
<accession>A0A318SFT7</accession>
<dbReference type="GO" id="GO:0000155">
    <property type="term" value="F:phosphorelay sensor kinase activity"/>
    <property type="evidence" value="ECO:0007669"/>
    <property type="project" value="InterPro"/>
</dbReference>
<feature type="transmembrane region" description="Helical" evidence="13">
    <location>
        <begin position="318"/>
        <end position="339"/>
    </location>
</feature>
<feature type="transmembrane region" description="Helical" evidence="13">
    <location>
        <begin position="82"/>
        <end position="104"/>
    </location>
</feature>
<dbReference type="Pfam" id="PF00512">
    <property type="entry name" value="HisKA"/>
    <property type="match status" value="1"/>
</dbReference>
<dbReference type="CDD" id="cd00082">
    <property type="entry name" value="HisKA"/>
    <property type="match status" value="1"/>
</dbReference>
<dbReference type="OrthoDB" id="9810730at2"/>
<dbReference type="Gene3D" id="1.10.287.130">
    <property type="match status" value="1"/>
</dbReference>
<dbReference type="SMART" id="SM00387">
    <property type="entry name" value="HATPase_c"/>
    <property type="match status" value="1"/>
</dbReference>
<dbReference type="SUPFAM" id="SSF47384">
    <property type="entry name" value="Homodimeric domain of signal transducing histidine kinase"/>
    <property type="match status" value="1"/>
</dbReference>
<evidence type="ECO:0000256" key="2">
    <source>
        <dbReference type="ARBA" id="ARBA00012438"/>
    </source>
</evidence>
<dbReference type="InterPro" id="IPR005467">
    <property type="entry name" value="His_kinase_dom"/>
</dbReference>
<feature type="transmembrane region" description="Helical" evidence="13">
    <location>
        <begin position="266"/>
        <end position="298"/>
    </location>
</feature>
<keyword evidence="7" id="KW-0902">Two-component regulatory system</keyword>
<dbReference type="SMART" id="SM00388">
    <property type="entry name" value="HisKA"/>
    <property type="match status" value="1"/>
</dbReference>